<proteinExistence type="predicted"/>
<evidence type="ECO:0008006" key="4">
    <source>
        <dbReference type="Google" id="ProtNLM"/>
    </source>
</evidence>
<protein>
    <recommendedName>
        <fullName evidence="4">Secreted protein</fullName>
    </recommendedName>
</protein>
<feature type="chain" id="PRO_5040248632" description="Secreted protein" evidence="1">
    <location>
        <begin position="20"/>
        <end position="226"/>
    </location>
</feature>
<organism evidence="2 3">
    <name type="scientific">Passalora fulva</name>
    <name type="common">Tomato leaf mold</name>
    <name type="synonym">Cladosporium fulvum</name>
    <dbReference type="NCBI Taxonomy" id="5499"/>
    <lineage>
        <taxon>Eukaryota</taxon>
        <taxon>Fungi</taxon>
        <taxon>Dikarya</taxon>
        <taxon>Ascomycota</taxon>
        <taxon>Pezizomycotina</taxon>
        <taxon>Dothideomycetes</taxon>
        <taxon>Dothideomycetidae</taxon>
        <taxon>Mycosphaerellales</taxon>
        <taxon>Mycosphaerellaceae</taxon>
        <taxon>Fulvia</taxon>
    </lineage>
</organism>
<name>A0A9Q8PKT6_PASFU</name>
<keyword evidence="1" id="KW-0732">Signal</keyword>
<feature type="signal peptide" evidence="1">
    <location>
        <begin position="1"/>
        <end position="19"/>
    </location>
</feature>
<dbReference type="KEGG" id="ffu:CLAFUR5_13883"/>
<dbReference type="AlphaFoldDB" id="A0A9Q8PKT6"/>
<reference evidence="2" key="1">
    <citation type="submission" date="2021-12" db="EMBL/GenBank/DDBJ databases">
        <authorList>
            <person name="Zaccaron A."/>
            <person name="Stergiopoulos I."/>
        </authorList>
    </citation>
    <scope>NUCLEOTIDE SEQUENCE</scope>
    <source>
        <strain evidence="2">Race5_Kim</strain>
    </source>
</reference>
<dbReference type="Proteomes" id="UP000756132">
    <property type="component" value="Chromosome 12"/>
</dbReference>
<dbReference type="OMA" id="GCQVYRT"/>
<evidence type="ECO:0000256" key="1">
    <source>
        <dbReference type="SAM" id="SignalP"/>
    </source>
</evidence>
<gene>
    <name evidence="2" type="ORF">CLAFUR5_13883</name>
</gene>
<dbReference type="EMBL" id="CP090174">
    <property type="protein sequence ID" value="UJO24330.1"/>
    <property type="molecule type" value="Genomic_DNA"/>
</dbReference>
<evidence type="ECO:0000313" key="2">
    <source>
        <dbReference type="EMBL" id="UJO24330.1"/>
    </source>
</evidence>
<reference evidence="2" key="2">
    <citation type="journal article" date="2022" name="Microb. Genom.">
        <title>A chromosome-scale genome assembly of the tomato pathogen Cladosporium fulvum reveals a compartmentalized genome architecture and the presence of a dispensable chromosome.</title>
        <authorList>
            <person name="Zaccaron A.Z."/>
            <person name="Chen L.H."/>
            <person name="Samaras A."/>
            <person name="Stergiopoulos I."/>
        </authorList>
    </citation>
    <scope>NUCLEOTIDE SEQUENCE</scope>
    <source>
        <strain evidence="2">Race5_Kim</strain>
    </source>
</reference>
<evidence type="ECO:0000313" key="3">
    <source>
        <dbReference type="Proteomes" id="UP000756132"/>
    </source>
</evidence>
<accession>A0A9Q8PKT6</accession>
<dbReference type="RefSeq" id="XP_047768696.1">
    <property type="nucleotide sequence ID" value="XM_047913031.1"/>
</dbReference>
<dbReference type="GeneID" id="71993761"/>
<keyword evidence="3" id="KW-1185">Reference proteome</keyword>
<dbReference type="OrthoDB" id="10452931at2759"/>
<sequence length="226" mass="24377">MRFSITTLSLLALFSFVSAEANAIPNADPVAEPNAAPDAEANTNNLWNAINGAAKAKQAAALNLKNFGMFGAIGFPKEQTWRQKCKKKNPKIEHVIAKFCERGTGGKGGVTVPNKYPSGGMCTNIDPKAANHAPDGKGNPHVKKQVQWCTKIGSKKKKCKPFRISKDMCMGKLFQVCAKGDNEGKGKAAENGGCQVYRTGKINYSNNWVGVGRNPFYDGWTAAGFY</sequence>